<sequence>MRLTSLTVIIYHACFVVWGSGNNKPNRNKPNPDNEHPDLEPFPYQAPIHPHQSCDRGYRVRVIYGNKAAGSICTVFCRETSDCPPPKEGDAKPVCRNRQCCLDCAEGARSCPEGLGCRVLESPSFCLDPLSVD</sequence>
<dbReference type="EMBL" id="JAAPAO010000153">
    <property type="protein sequence ID" value="KAF4670392.1"/>
    <property type="molecule type" value="Genomic_DNA"/>
</dbReference>
<accession>A0A7J6MFI5</accession>
<keyword evidence="3" id="KW-1185">Reference proteome</keyword>
<reference evidence="2 3" key="1">
    <citation type="submission" date="2020-04" db="EMBL/GenBank/DDBJ databases">
        <title>Perkinsus chesapeaki whole genome sequence.</title>
        <authorList>
            <person name="Bogema D.R."/>
        </authorList>
    </citation>
    <scope>NUCLEOTIDE SEQUENCE [LARGE SCALE GENOMIC DNA]</scope>
    <source>
        <strain evidence="2">ATCC PRA-425</strain>
    </source>
</reference>
<feature type="chain" id="PRO_5029717790" evidence="1">
    <location>
        <begin position="20"/>
        <end position="133"/>
    </location>
</feature>
<evidence type="ECO:0000313" key="3">
    <source>
        <dbReference type="Proteomes" id="UP000591131"/>
    </source>
</evidence>
<dbReference type="Proteomes" id="UP000591131">
    <property type="component" value="Unassembled WGS sequence"/>
</dbReference>
<keyword evidence="1" id="KW-0732">Signal</keyword>
<protein>
    <submittedName>
        <fullName evidence="2">Uncharacterized protein</fullName>
    </submittedName>
</protein>
<organism evidence="2 3">
    <name type="scientific">Perkinsus chesapeaki</name>
    <name type="common">Clam parasite</name>
    <name type="synonym">Perkinsus andrewsi</name>
    <dbReference type="NCBI Taxonomy" id="330153"/>
    <lineage>
        <taxon>Eukaryota</taxon>
        <taxon>Sar</taxon>
        <taxon>Alveolata</taxon>
        <taxon>Perkinsozoa</taxon>
        <taxon>Perkinsea</taxon>
        <taxon>Perkinsida</taxon>
        <taxon>Perkinsidae</taxon>
        <taxon>Perkinsus</taxon>
    </lineage>
</organism>
<feature type="signal peptide" evidence="1">
    <location>
        <begin position="1"/>
        <end position="19"/>
    </location>
</feature>
<evidence type="ECO:0000313" key="2">
    <source>
        <dbReference type="EMBL" id="KAF4670392.1"/>
    </source>
</evidence>
<name>A0A7J6MFI5_PERCH</name>
<evidence type="ECO:0000256" key="1">
    <source>
        <dbReference type="SAM" id="SignalP"/>
    </source>
</evidence>
<comment type="caution">
    <text evidence="2">The sequence shown here is derived from an EMBL/GenBank/DDBJ whole genome shotgun (WGS) entry which is preliminary data.</text>
</comment>
<gene>
    <name evidence="2" type="ORF">FOL47_002069</name>
</gene>
<proteinExistence type="predicted"/>
<dbReference type="AlphaFoldDB" id="A0A7J6MFI5"/>